<dbReference type="InterPro" id="IPR011444">
    <property type="entry name" value="DUF1549"/>
</dbReference>
<sequence>ANREAGLRLDEELGAFAELDSGERAIVPNNRETSALIQRITTDDEELRMPPPESGKSLTAKEIKTLSNWVDQGAAWSKHWAFQPPVRSLIPKANYDALESLSAWKPLGPIDHFIHASLRRAGLVPEEVADKETLIRRVTLDLTGLPPTIQDVDNFLNDKSPNAYERVVDRLLESARYGEHMGRIWLDAARFADTHGLHLDNERSIWPYRDWVIEAFNNNMPFDQFTIEQLAGDLLPTPSLSQRVATGFNRCNVTTSE</sequence>
<comment type="caution">
    <text evidence="3">The sequence shown here is derived from an EMBL/GenBank/DDBJ whole genome shotgun (WGS) entry which is preliminary data.</text>
</comment>
<dbReference type="AlphaFoldDB" id="X0X1K6"/>
<feature type="domain" description="Cytochrome C Planctomycete-type" evidence="2">
    <location>
        <begin position="3"/>
        <end position="53"/>
    </location>
</feature>
<dbReference type="InterPro" id="IPR011429">
    <property type="entry name" value="Cyt_c_Planctomycete-type"/>
</dbReference>
<dbReference type="Pfam" id="PF07635">
    <property type="entry name" value="PSCyt1"/>
    <property type="match status" value="1"/>
</dbReference>
<evidence type="ECO:0000313" key="3">
    <source>
        <dbReference type="EMBL" id="GAG18891.1"/>
    </source>
</evidence>
<feature type="domain" description="DUF1549" evidence="1">
    <location>
        <begin position="109"/>
        <end position="255"/>
    </location>
</feature>
<name>X0X1K6_9ZZZZ</name>
<dbReference type="PANTHER" id="PTHR35889">
    <property type="entry name" value="CYCLOINULO-OLIGOSACCHARIDE FRUCTANOTRANSFERASE-RELATED"/>
    <property type="match status" value="1"/>
</dbReference>
<feature type="non-terminal residue" evidence="3">
    <location>
        <position position="257"/>
    </location>
</feature>
<evidence type="ECO:0008006" key="4">
    <source>
        <dbReference type="Google" id="ProtNLM"/>
    </source>
</evidence>
<dbReference type="PANTHER" id="PTHR35889:SF3">
    <property type="entry name" value="F-BOX DOMAIN-CONTAINING PROTEIN"/>
    <property type="match status" value="1"/>
</dbReference>
<organism evidence="3">
    <name type="scientific">marine sediment metagenome</name>
    <dbReference type="NCBI Taxonomy" id="412755"/>
    <lineage>
        <taxon>unclassified sequences</taxon>
        <taxon>metagenomes</taxon>
        <taxon>ecological metagenomes</taxon>
    </lineage>
</organism>
<dbReference type="EMBL" id="BARS01036786">
    <property type="protein sequence ID" value="GAG18891.1"/>
    <property type="molecule type" value="Genomic_DNA"/>
</dbReference>
<accession>X0X1K6</accession>
<proteinExistence type="predicted"/>
<evidence type="ECO:0000259" key="1">
    <source>
        <dbReference type="Pfam" id="PF07583"/>
    </source>
</evidence>
<evidence type="ECO:0000259" key="2">
    <source>
        <dbReference type="Pfam" id="PF07635"/>
    </source>
</evidence>
<dbReference type="Pfam" id="PF07583">
    <property type="entry name" value="PSCyt2"/>
    <property type="match status" value="1"/>
</dbReference>
<reference evidence="3" key="1">
    <citation type="journal article" date="2014" name="Front. Microbiol.">
        <title>High frequency of phylogenetically diverse reductive dehalogenase-homologous genes in deep subseafloor sedimentary metagenomes.</title>
        <authorList>
            <person name="Kawai M."/>
            <person name="Futagami T."/>
            <person name="Toyoda A."/>
            <person name="Takaki Y."/>
            <person name="Nishi S."/>
            <person name="Hori S."/>
            <person name="Arai W."/>
            <person name="Tsubouchi T."/>
            <person name="Morono Y."/>
            <person name="Uchiyama I."/>
            <person name="Ito T."/>
            <person name="Fujiyama A."/>
            <person name="Inagaki F."/>
            <person name="Takami H."/>
        </authorList>
    </citation>
    <scope>NUCLEOTIDE SEQUENCE</scope>
    <source>
        <strain evidence="3">Expedition CK06-06</strain>
    </source>
</reference>
<feature type="non-terminal residue" evidence="3">
    <location>
        <position position="1"/>
    </location>
</feature>
<gene>
    <name evidence="3" type="ORF">S01H1_56490</name>
</gene>
<protein>
    <recommendedName>
        <fullName evidence="4">DUF1549 domain-containing protein</fullName>
    </recommendedName>
</protein>